<keyword evidence="4 5" id="KW-0143">Chaperone</keyword>
<dbReference type="SUPFAM" id="SSF50346">
    <property type="entry name" value="PRC-barrel domain"/>
    <property type="match status" value="1"/>
</dbReference>
<dbReference type="InterPro" id="IPR036976">
    <property type="entry name" value="RimM_N_sf"/>
</dbReference>
<evidence type="ECO:0000313" key="7">
    <source>
        <dbReference type="EMBL" id="AGR40981.1"/>
    </source>
</evidence>
<dbReference type="Gene3D" id="2.40.30.60">
    <property type="entry name" value="RimM"/>
    <property type="match status" value="1"/>
</dbReference>
<dbReference type="SUPFAM" id="SSF50447">
    <property type="entry name" value="Translation proteins"/>
    <property type="match status" value="1"/>
</dbReference>
<dbReference type="GO" id="GO:0006364">
    <property type="term" value="P:rRNA processing"/>
    <property type="evidence" value="ECO:0007669"/>
    <property type="project" value="UniProtKB-UniRule"/>
</dbReference>
<dbReference type="Gene3D" id="2.30.30.240">
    <property type="entry name" value="PRC-barrel domain"/>
    <property type="match status" value="1"/>
</dbReference>
<dbReference type="InterPro" id="IPR002676">
    <property type="entry name" value="RimM_N"/>
</dbReference>
<dbReference type="InterPro" id="IPR009000">
    <property type="entry name" value="Transl_B-barrel_sf"/>
</dbReference>
<dbReference type="PANTHER" id="PTHR33692">
    <property type="entry name" value="RIBOSOME MATURATION FACTOR RIMM"/>
    <property type="match status" value="1"/>
</dbReference>
<dbReference type="GO" id="GO:0043022">
    <property type="term" value="F:ribosome binding"/>
    <property type="evidence" value="ECO:0007669"/>
    <property type="project" value="InterPro"/>
</dbReference>
<comment type="subunit">
    <text evidence="5">Binds ribosomal protein uS19.</text>
</comment>
<keyword evidence="2 5" id="KW-0690">Ribosome biogenesis</keyword>
<accession>S5LWH4</accession>
<dbReference type="GO" id="GO:0005737">
    <property type="term" value="C:cytoplasm"/>
    <property type="evidence" value="ECO:0007669"/>
    <property type="project" value="UniProtKB-SubCell"/>
</dbReference>
<dbReference type="STRING" id="1276220.STAIW_v1c03230"/>
<dbReference type="PATRIC" id="fig|1276220.3.peg.326"/>
<dbReference type="HOGENOM" id="CLU_077636_3_2_14"/>
<comment type="function">
    <text evidence="5">An accessory protein needed during the final step in the assembly of 30S ribosomal subunit, possibly for assembly of the head region. Essential for efficient processing of 16S rRNA. May be needed both before and after RbfA during the maturation of 16S rRNA. It has affinity for free ribosomal 30S subunits but not for 70S ribosomes.</text>
</comment>
<name>S5LWH4_9MOLU</name>
<evidence type="ECO:0000256" key="4">
    <source>
        <dbReference type="ARBA" id="ARBA00023186"/>
    </source>
</evidence>
<evidence type="ECO:0000256" key="5">
    <source>
        <dbReference type="HAMAP-Rule" id="MF_00014"/>
    </source>
</evidence>
<comment type="subcellular location">
    <subcellularLocation>
        <location evidence="5">Cytoplasm</location>
    </subcellularLocation>
</comment>
<evidence type="ECO:0000256" key="1">
    <source>
        <dbReference type="ARBA" id="ARBA00022490"/>
    </source>
</evidence>
<dbReference type="Proteomes" id="UP000014984">
    <property type="component" value="Chromosome"/>
</dbReference>
<dbReference type="eggNOG" id="COG0806">
    <property type="taxonomic scope" value="Bacteria"/>
</dbReference>
<dbReference type="KEGG" id="stai:STAIW_v1c03230"/>
<dbReference type="HAMAP" id="MF_00014">
    <property type="entry name" value="Ribosome_mat_RimM"/>
    <property type="match status" value="1"/>
</dbReference>
<comment type="similarity">
    <text evidence="5">Belongs to the RimM family.</text>
</comment>
<sequence length="164" mass="19497">MFDNLIKIGKIVSTHAIRGEVKFLLDNKYLLLKEIKNIKIFLEDKQGKIDVYEIEKSYFINKKQILKLKNINNINEAKPLINNIVYIIKNDELIEIKETFIEFEAFYKESKYGIIIDEMYNGAQDLVKVKNQKNEFWIPCVEVYIESIDYGRKIIFFKNIEGLF</sequence>
<keyword evidence="3 5" id="KW-0698">rRNA processing</keyword>
<keyword evidence="8" id="KW-1185">Reference proteome</keyword>
<dbReference type="OrthoDB" id="9810331at2"/>
<proteinExistence type="inferred from homology"/>
<evidence type="ECO:0000256" key="2">
    <source>
        <dbReference type="ARBA" id="ARBA00022517"/>
    </source>
</evidence>
<comment type="domain">
    <text evidence="5">The PRC barrel domain binds ribosomal protein uS19.</text>
</comment>
<dbReference type="PANTHER" id="PTHR33692:SF1">
    <property type="entry name" value="RIBOSOME MATURATION FACTOR RIMM"/>
    <property type="match status" value="1"/>
</dbReference>
<organism evidence="7 8">
    <name type="scientific">Spiroplasma taiwanense CT-1</name>
    <dbReference type="NCBI Taxonomy" id="1276220"/>
    <lineage>
        <taxon>Bacteria</taxon>
        <taxon>Bacillati</taxon>
        <taxon>Mycoplasmatota</taxon>
        <taxon>Mollicutes</taxon>
        <taxon>Entomoplasmatales</taxon>
        <taxon>Spiroplasmataceae</taxon>
        <taxon>Spiroplasma</taxon>
    </lineage>
</organism>
<protein>
    <recommendedName>
        <fullName evidence="5">Ribosome maturation factor RimM</fullName>
    </recommendedName>
</protein>
<dbReference type="Pfam" id="PF01782">
    <property type="entry name" value="RimM"/>
    <property type="match status" value="1"/>
</dbReference>
<dbReference type="EMBL" id="CP005074">
    <property type="protein sequence ID" value="AGR40981.1"/>
    <property type="molecule type" value="Genomic_DNA"/>
</dbReference>
<evidence type="ECO:0000313" key="8">
    <source>
        <dbReference type="Proteomes" id="UP000014984"/>
    </source>
</evidence>
<evidence type="ECO:0000256" key="3">
    <source>
        <dbReference type="ARBA" id="ARBA00022552"/>
    </source>
</evidence>
<dbReference type="RefSeq" id="WP_020834120.1">
    <property type="nucleotide sequence ID" value="NC_021846.1"/>
</dbReference>
<gene>
    <name evidence="5 7" type="primary">rimM</name>
    <name evidence="7" type="ORF">STAIW_v1c03230</name>
</gene>
<dbReference type="GO" id="GO:0042274">
    <property type="term" value="P:ribosomal small subunit biogenesis"/>
    <property type="evidence" value="ECO:0007669"/>
    <property type="project" value="UniProtKB-UniRule"/>
</dbReference>
<dbReference type="InterPro" id="IPR011961">
    <property type="entry name" value="RimM"/>
</dbReference>
<dbReference type="InterPro" id="IPR011033">
    <property type="entry name" value="PRC_barrel-like_sf"/>
</dbReference>
<keyword evidence="1 5" id="KW-0963">Cytoplasm</keyword>
<reference evidence="7 8" key="1">
    <citation type="journal article" date="2013" name="Genome Biol. Evol.">
        <title>Comparison of metabolic capacities and inference of gene content evolution in mosquito-associated Spiroplasma diminutum and S. taiwanense.</title>
        <authorList>
            <person name="Lo W.S."/>
            <person name="Ku C."/>
            <person name="Chen L.L."/>
            <person name="Chang T.H."/>
            <person name="Kuo C.H."/>
        </authorList>
    </citation>
    <scope>NUCLEOTIDE SEQUENCE [LARGE SCALE GENOMIC DNA]</scope>
    <source>
        <strain evidence="7">CT-1</strain>
    </source>
</reference>
<dbReference type="AlphaFoldDB" id="S5LWH4"/>
<feature type="domain" description="RimM N-terminal" evidence="6">
    <location>
        <begin position="8"/>
        <end position="88"/>
    </location>
</feature>
<dbReference type="GO" id="GO:0005840">
    <property type="term" value="C:ribosome"/>
    <property type="evidence" value="ECO:0007669"/>
    <property type="project" value="InterPro"/>
</dbReference>
<evidence type="ECO:0000259" key="6">
    <source>
        <dbReference type="Pfam" id="PF01782"/>
    </source>
</evidence>